<dbReference type="Gene3D" id="3.30.9.10">
    <property type="entry name" value="D-Amino Acid Oxidase, subunit A, domain 2"/>
    <property type="match status" value="1"/>
</dbReference>
<keyword evidence="2" id="KW-0479">Metal-binding</keyword>
<evidence type="ECO:0000256" key="1">
    <source>
        <dbReference type="ARBA" id="ARBA00022714"/>
    </source>
</evidence>
<keyword evidence="1" id="KW-0001">2Fe-2S</keyword>
<protein>
    <submittedName>
        <fullName evidence="7">FAD-dependent oxidoreductase</fullName>
    </submittedName>
</protein>
<dbReference type="PRINTS" id="PR00162">
    <property type="entry name" value="RIESKE"/>
</dbReference>
<dbReference type="AlphaFoldDB" id="A0A9D1ISV9"/>
<dbReference type="Proteomes" id="UP000824073">
    <property type="component" value="Unassembled WGS sequence"/>
</dbReference>
<proteinExistence type="predicted"/>
<gene>
    <name evidence="7" type="ORF">IAB67_00235</name>
</gene>
<dbReference type="GO" id="GO:0004497">
    <property type="term" value="F:monooxygenase activity"/>
    <property type="evidence" value="ECO:0007669"/>
    <property type="project" value="UniProtKB-ARBA"/>
</dbReference>
<dbReference type="InterPro" id="IPR036922">
    <property type="entry name" value="Rieske_2Fe-2S_sf"/>
</dbReference>
<dbReference type="SUPFAM" id="SSF51905">
    <property type="entry name" value="FAD/NAD(P)-binding domain"/>
    <property type="match status" value="1"/>
</dbReference>
<name>A0A9D1ISV9_9CLOT</name>
<evidence type="ECO:0000256" key="3">
    <source>
        <dbReference type="ARBA" id="ARBA00023004"/>
    </source>
</evidence>
<dbReference type="Gene3D" id="3.50.50.60">
    <property type="entry name" value="FAD/NAD(P)-binding domain"/>
    <property type="match status" value="1"/>
</dbReference>
<keyword evidence="5" id="KW-1015">Disulfide bond</keyword>
<keyword evidence="3" id="KW-0408">Iron</keyword>
<organism evidence="7 8">
    <name type="scientific">Candidatus Ventrousia excrementavium</name>
    <dbReference type="NCBI Taxonomy" id="2840961"/>
    <lineage>
        <taxon>Bacteria</taxon>
        <taxon>Bacillati</taxon>
        <taxon>Bacillota</taxon>
        <taxon>Clostridia</taxon>
        <taxon>Eubacteriales</taxon>
        <taxon>Clostridiaceae</taxon>
        <taxon>Clostridiaceae incertae sedis</taxon>
        <taxon>Candidatus Ventrousia</taxon>
    </lineage>
</organism>
<sequence>MRSIWMTQAEPKEHPRLQEDIETGAVVIGGGMTGVLTAHFLRQKGIETVIVEADRIDSGQTGRTTAKITLQHGLIYHRLMQRDEAAARQYAQANAHAVEEYRRMARDIDCDWADCNAWLYAQQETEPLQREYEAACRLGIDAELACPDELPFDTAAGLRFGGQARFHLVKFLRAVAQPLCIYENTPAVSVEQNRVVTPQGSVTARHIIFACHFPFVNIPGYFFARMHQERSYVIALENAAPLHDMYLGVDGEKLSLRPYGNLLLFGGGGHRSGENSTGGRYGMLRAKAQEYWPHSSEAVRWSAQDCMSQDGVPFIGPFSPSRPDWYVATGFQKWGMTTAMTAAMLLSDQIAGIENPASGVFSPQRFAVAASAKKMAEDAAQSVKGLSRQVFGLPRGTVENLPIGHGGIVEVAGQKVGVYKDEQGAIHTVSARCPHLGCQLEWNPDEKSWDCPCHGSRFDFRGRRLDGPAQTDLDMQSQ</sequence>
<feature type="domain" description="Rieske" evidence="6">
    <location>
        <begin position="393"/>
        <end position="478"/>
    </location>
</feature>
<reference evidence="7" key="2">
    <citation type="journal article" date="2021" name="PeerJ">
        <title>Extensive microbial diversity within the chicken gut microbiome revealed by metagenomics and culture.</title>
        <authorList>
            <person name="Gilroy R."/>
            <person name="Ravi A."/>
            <person name="Getino M."/>
            <person name="Pursley I."/>
            <person name="Horton D.L."/>
            <person name="Alikhan N.F."/>
            <person name="Baker D."/>
            <person name="Gharbi K."/>
            <person name="Hall N."/>
            <person name="Watson M."/>
            <person name="Adriaenssens E.M."/>
            <person name="Foster-Nyarko E."/>
            <person name="Jarju S."/>
            <person name="Secka A."/>
            <person name="Antonio M."/>
            <person name="Oren A."/>
            <person name="Chaudhuri R.R."/>
            <person name="La Ragione R."/>
            <person name="Hildebrand F."/>
            <person name="Pallen M.J."/>
        </authorList>
    </citation>
    <scope>NUCLEOTIDE SEQUENCE</scope>
    <source>
        <strain evidence="7">CHK191-8634</strain>
    </source>
</reference>
<evidence type="ECO:0000259" key="6">
    <source>
        <dbReference type="PROSITE" id="PS51296"/>
    </source>
</evidence>
<dbReference type="GO" id="GO:0005737">
    <property type="term" value="C:cytoplasm"/>
    <property type="evidence" value="ECO:0007669"/>
    <property type="project" value="TreeGrafter"/>
</dbReference>
<evidence type="ECO:0000256" key="5">
    <source>
        <dbReference type="ARBA" id="ARBA00023157"/>
    </source>
</evidence>
<dbReference type="GO" id="GO:0016705">
    <property type="term" value="F:oxidoreductase activity, acting on paired donors, with incorporation or reduction of molecular oxygen"/>
    <property type="evidence" value="ECO:0007669"/>
    <property type="project" value="UniProtKB-ARBA"/>
</dbReference>
<dbReference type="PANTHER" id="PTHR13847">
    <property type="entry name" value="SARCOSINE DEHYDROGENASE-RELATED"/>
    <property type="match status" value="1"/>
</dbReference>
<dbReference type="InterPro" id="IPR036188">
    <property type="entry name" value="FAD/NAD-bd_sf"/>
</dbReference>
<dbReference type="PROSITE" id="PS51296">
    <property type="entry name" value="RIESKE"/>
    <property type="match status" value="1"/>
</dbReference>
<evidence type="ECO:0000313" key="7">
    <source>
        <dbReference type="EMBL" id="HIU42708.1"/>
    </source>
</evidence>
<accession>A0A9D1ISV9</accession>
<dbReference type="EMBL" id="DVMR01000004">
    <property type="protein sequence ID" value="HIU42708.1"/>
    <property type="molecule type" value="Genomic_DNA"/>
</dbReference>
<reference evidence="7" key="1">
    <citation type="submission" date="2020-10" db="EMBL/GenBank/DDBJ databases">
        <authorList>
            <person name="Gilroy R."/>
        </authorList>
    </citation>
    <scope>NUCLEOTIDE SEQUENCE</scope>
    <source>
        <strain evidence="7">CHK191-8634</strain>
    </source>
</reference>
<dbReference type="InterPro" id="IPR017941">
    <property type="entry name" value="Rieske_2Fe-2S"/>
</dbReference>
<dbReference type="GO" id="GO:0046872">
    <property type="term" value="F:metal ion binding"/>
    <property type="evidence" value="ECO:0007669"/>
    <property type="project" value="UniProtKB-KW"/>
</dbReference>
<dbReference type="Gene3D" id="2.102.10.10">
    <property type="entry name" value="Rieske [2Fe-2S] iron-sulphur domain"/>
    <property type="match status" value="1"/>
</dbReference>
<comment type="caution">
    <text evidence="7">The sequence shown here is derived from an EMBL/GenBank/DDBJ whole genome shotgun (WGS) entry which is preliminary data.</text>
</comment>
<dbReference type="InterPro" id="IPR005805">
    <property type="entry name" value="Rieske_Fe-S_prot_C"/>
</dbReference>
<keyword evidence="4" id="KW-0411">Iron-sulfur</keyword>
<dbReference type="GO" id="GO:0051537">
    <property type="term" value="F:2 iron, 2 sulfur cluster binding"/>
    <property type="evidence" value="ECO:0007669"/>
    <property type="project" value="UniProtKB-KW"/>
</dbReference>
<dbReference type="SUPFAM" id="SSF50022">
    <property type="entry name" value="ISP domain"/>
    <property type="match status" value="1"/>
</dbReference>
<evidence type="ECO:0000256" key="2">
    <source>
        <dbReference type="ARBA" id="ARBA00022723"/>
    </source>
</evidence>
<evidence type="ECO:0000256" key="4">
    <source>
        <dbReference type="ARBA" id="ARBA00023014"/>
    </source>
</evidence>
<dbReference type="Pfam" id="PF01266">
    <property type="entry name" value="DAO"/>
    <property type="match status" value="1"/>
</dbReference>
<dbReference type="InterPro" id="IPR006076">
    <property type="entry name" value="FAD-dep_OxRdtase"/>
</dbReference>
<evidence type="ECO:0000313" key="8">
    <source>
        <dbReference type="Proteomes" id="UP000824073"/>
    </source>
</evidence>
<dbReference type="GO" id="GO:0016020">
    <property type="term" value="C:membrane"/>
    <property type="evidence" value="ECO:0007669"/>
    <property type="project" value="InterPro"/>
</dbReference>
<dbReference type="PANTHER" id="PTHR13847:SF274">
    <property type="entry name" value="RIESKE 2FE-2S IRON-SULFUR PROTEIN YHFW-RELATED"/>
    <property type="match status" value="1"/>
</dbReference>
<dbReference type="Pfam" id="PF00355">
    <property type="entry name" value="Rieske"/>
    <property type="match status" value="1"/>
</dbReference>